<proteinExistence type="predicted"/>
<keyword evidence="3" id="KW-1185">Reference proteome</keyword>
<dbReference type="NCBIfam" id="NF038080">
    <property type="entry name" value="PG_bind_siph"/>
    <property type="match status" value="2"/>
</dbReference>
<dbReference type="eggNOG" id="COG0791">
    <property type="taxonomic scope" value="Bacteria"/>
</dbReference>
<reference evidence="2 3" key="1">
    <citation type="journal article" date="2010" name="Genome Biol. Evol.">
        <title>The sequence of a 1.8-mb bacterial linear plasmid reveals a rich evolutionary reservoir of secondary metabolic pathways.</title>
        <authorList>
            <person name="Medema M.H."/>
            <person name="Trefzer A."/>
            <person name="Kovalchuk A."/>
            <person name="van den Berg M."/>
            <person name="Mueller U."/>
            <person name="Heijne W."/>
            <person name="Wu L."/>
            <person name="Alam M.T."/>
            <person name="Ronning C.M."/>
            <person name="Nierman W.C."/>
            <person name="Bovenberg R.A.L."/>
            <person name="Breitling R."/>
            <person name="Takano E."/>
        </authorList>
    </citation>
    <scope>NUCLEOTIDE SEQUENCE [LARGE SCALE GENOMIC DNA]</scope>
    <source>
        <strain evidence="3">ATCC 27064 / DSM 738 / JCM 4710 / NBRC 13307 / NCIMB 12785 / NRRL 3585 / VKM Ac-602</strain>
    </source>
</reference>
<name>E2Q4M0_STRCL</name>
<sequence length="542" mass="56707">MTGPSGEGTEGRPMAAPVFEEYEPAADCGCPGCVERRRVRAAGGHPAAQGCRRALVLVTAAGVVLGGGPAAHALGGPGAAPPVRDTDGQDQGGSAPLHGGPPPPLPPVRPLPGSALPGAGAFGGVPGGGAAGPERLPVPAGSTAASLPFPGVPAVPLVHLPGGPITRAEIIERARTWLTEKVPYSTRRYWDDGYRQDCSGYVSMAWNLPGNEWTGSLARYAVRIERAELQPGDMLLFHNPANPTTGSHVTLFGGWADRSRTRYIAYEQAKPHTRRQSTPMAYWNNSDRYLAYRYAGVVDSLPGTAGATEMFPGPSVFAPGAVNEYITVLGRMLVRRGAARFYADGPGPRWGDADRRATAAFQRAQGWKGREADGVPGKDTWRLLVSGRGKDIPAGAGTAAPPPAYPGPGHFRPGAVSPSVTRLGERLRQLGYGRHYTSGPGPDWGEADRRNVEAFQRAQGWSGTEADGYPGPHTWRRLFAPAPPAASPDTPESTEGTRAAGQRAAQQKRTGKKARTAGRPGPVRGADGTGRTGARRGGGGRP</sequence>
<organism evidence="2 3">
    <name type="scientific">Streptomyces clavuligerus</name>
    <dbReference type="NCBI Taxonomy" id="1901"/>
    <lineage>
        <taxon>Bacteria</taxon>
        <taxon>Bacillati</taxon>
        <taxon>Actinomycetota</taxon>
        <taxon>Actinomycetes</taxon>
        <taxon>Kitasatosporales</taxon>
        <taxon>Streptomycetaceae</taxon>
        <taxon>Streptomyces</taxon>
    </lineage>
</organism>
<feature type="region of interest" description="Disordered" evidence="1">
    <location>
        <begin position="392"/>
        <end position="417"/>
    </location>
</feature>
<dbReference type="SUPFAM" id="SSF47090">
    <property type="entry name" value="PGBD-like"/>
    <property type="match status" value="2"/>
</dbReference>
<dbReference type="EMBL" id="CM000913">
    <property type="protein sequence ID" value="EFG07058.1"/>
    <property type="molecule type" value="Genomic_DNA"/>
</dbReference>
<evidence type="ECO:0000313" key="3">
    <source>
        <dbReference type="Proteomes" id="UP000002357"/>
    </source>
</evidence>
<feature type="compositionally biased region" description="Pro residues" evidence="1">
    <location>
        <begin position="99"/>
        <end position="110"/>
    </location>
</feature>
<dbReference type="InterPro" id="IPR047763">
    <property type="entry name" value="PG_bind_dom_phiBT1-type"/>
</dbReference>
<protein>
    <submittedName>
        <fullName evidence="2">Membrane protein</fullName>
    </submittedName>
</protein>
<dbReference type="InterPro" id="IPR036365">
    <property type="entry name" value="PGBD-like_sf"/>
</dbReference>
<evidence type="ECO:0000256" key="1">
    <source>
        <dbReference type="SAM" id="MobiDB-lite"/>
    </source>
</evidence>
<feature type="compositionally biased region" description="Low complexity" evidence="1">
    <location>
        <begin position="494"/>
        <end position="508"/>
    </location>
</feature>
<gene>
    <name evidence="2" type="ORF">SCLAV_1985</name>
</gene>
<dbReference type="Gene3D" id="1.10.101.10">
    <property type="entry name" value="PGBD-like superfamily/PGBD"/>
    <property type="match status" value="2"/>
</dbReference>
<dbReference type="STRING" id="1901.BB341_18405"/>
<feature type="region of interest" description="Disordered" evidence="1">
    <location>
        <begin position="459"/>
        <end position="542"/>
    </location>
</feature>
<dbReference type="InterPro" id="IPR038765">
    <property type="entry name" value="Papain-like_cys_pep_sf"/>
</dbReference>
<dbReference type="InterPro" id="IPR036366">
    <property type="entry name" value="PGBDSf"/>
</dbReference>
<dbReference type="Proteomes" id="UP000002357">
    <property type="component" value="Chromosome"/>
</dbReference>
<dbReference type="KEGG" id="sclf:BB341_18405"/>
<evidence type="ECO:0000313" key="2">
    <source>
        <dbReference type="EMBL" id="EFG07058.1"/>
    </source>
</evidence>
<accession>E2Q4M0</accession>
<feature type="region of interest" description="Disordered" evidence="1">
    <location>
        <begin position="74"/>
        <end position="121"/>
    </location>
</feature>
<dbReference type="eggNOG" id="COG3409">
    <property type="taxonomic scope" value="Bacteria"/>
</dbReference>
<dbReference type="Gene3D" id="3.90.1720.10">
    <property type="entry name" value="endopeptidase domain like (from Nostoc punctiforme)"/>
    <property type="match status" value="1"/>
</dbReference>
<dbReference type="SUPFAM" id="SSF54001">
    <property type="entry name" value="Cysteine proteinases"/>
    <property type="match status" value="1"/>
</dbReference>
<dbReference type="AlphaFoldDB" id="E2Q4M0"/>
<feature type="compositionally biased region" description="Gly residues" evidence="1">
    <location>
        <begin position="527"/>
        <end position="542"/>
    </location>
</feature>